<dbReference type="InterPro" id="IPR011083">
    <property type="entry name" value="Phage_tail_collar_dom"/>
</dbReference>
<reference evidence="3" key="2">
    <citation type="submission" date="2023-01" db="EMBL/GenBank/DDBJ databases">
        <title>Draft genome sequence of Portibacter lacus strain NBRC 108769.</title>
        <authorList>
            <person name="Sun Q."/>
            <person name="Mori K."/>
        </authorList>
    </citation>
    <scope>NUCLEOTIDE SEQUENCE</scope>
    <source>
        <strain evidence="3">NBRC 108769</strain>
    </source>
</reference>
<reference evidence="3" key="1">
    <citation type="journal article" date="2014" name="Int. J. Syst. Evol. Microbiol.">
        <title>Complete genome sequence of Corynebacterium casei LMG S-19264T (=DSM 44701T), isolated from a smear-ripened cheese.</title>
        <authorList>
            <consortium name="US DOE Joint Genome Institute (JGI-PGF)"/>
            <person name="Walter F."/>
            <person name="Albersmeier A."/>
            <person name="Kalinowski J."/>
            <person name="Ruckert C."/>
        </authorList>
    </citation>
    <scope>NUCLEOTIDE SEQUENCE</scope>
    <source>
        <strain evidence="3">NBRC 108769</strain>
    </source>
</reference>
<proteinExistence type="predicted"/>
<dbReference type="Pfam" id="PF07484">
    <property type="entry name" value="Collar"/>
    <property type="match status" value="1"/>
</dbReference>
<keyword evidence="1" id="KW-0732">Signal</keyword>
<protein>
    <recommendedName>
        <fullName evidence="2">Phage tail collar domain-containing protein</fullName>
    </recommendedName>
</protein>
<feature type="domain" description="Phage tail collar" evidence="2">
    <location>
        <begin position="512"/>
        <end position="568"/>
    </location>
</feature>
<dbReference type="Gene3D" id="2.150.10.10">
    <property type="entry name" value="Serralysin-like metalloprotease, C-terminal"/>
    <property type="match status" value="1"/>
</dbReference>
<comment type="caution">
    <text evidence="3">The sequence shown here is derived from an EMBL/GenBank/DDBJ whole genome shotgun (WGS) entry which is preliminary data.</text>
</comment>
<feature type="chain" id="PRO_5041468400" description="Phage tail collar domain-containing protein" evidence="1">
    <location>
        <begin position="22"/>
        <end position="577"/>
    </location>
</feature>
<gene>
    <name evidence="3" type="ORF">GCM10007940_18410</name>
</gene>
<dbReference type="SUPFAM" id="SSF88874">
    <property type="entry name" value="Receptor-binding domain of short tail fibre protein gp12"/>
    <property type="match status" value="1"/>
</dbReference>
<accession>A0AA37SR27</accession>
<sequence>MKLSNLCLAITLILFATLLNAQDKVKIALEGNDKVELVTNNIGDLRYNILSSGSGSDNLFFGQNTGININHSSGSEGYYNTAVGNFSFAFNTVGFGNSAFGRSALNSNSSGYYNLALGAQALSSNQIGFRNAGLGYGALQQNVSGNDNIAIGVNSMFYNVGKSKNIAIGNYAMENADNTSTLSEGRNIAIGYEALKGSSTPTNNTGTENISIGVQSMLNNTSGLGNVAIGPGTLHGNSMGSYNTSLGHSSLQQNTEGSRNVAIGHLALFSGQTGIENVAIGAQAGLNSRGSNNVFIGYKAGLLETGTGSNKLYIDNSGASSSEALIYGEFDNEYLRMNANLEVYSVDSNNPAVKGIIKYPIGTSTFEPGVYGENIVDNRYGTGVSGKGNFQGIRGEAFGPNWTAYGVGGNAISNNTSSNYGVYGAAQNGASNYSIYGDYPGSGANDWAGYFNGKVNVQDSVMTSAIKFHNNVSGGPVGNKIEHAVPVKYIIAVGGTFPSASGGAQYNVTLVGEIKMFAGNYAPDGWEFCNGQTLAISSHNALFSILGTRYGGNGTSTFGLPNMNNAVPIHYEGTANY</sequence>
<evidence type="ECO:0000256" key="1">
    <source>
        <dbReference type="SAM" id="SignalP"/>
    </source>
</evidence>
<dbReference type="AlphaFoldDB" id="A0AA37SR27"/>
<dbReference type="Proteomes" id="UP001156666">
    <property type="component" value="Unassembled WGS sequence"/>
</dbReference>
<name>A0AA37SR27_9BACT</name>
<evidence type="ECO:0000259" key="2">
    <source>
        <dbReference type="Pfam" id="PF07484"/>
    </source>
</evidence>
<keyword evidence="4" id="KW-1185">Reference proteome</keyword>
<organism evidence="3 4">
    <name type="scientific">Portibacter lacus</name>
    <dbReference type="NCBI Taxonomy" id="1099794"/>
    <lineage>
        <taxon>Bacteria</taxon>
        <taxon>Pseudomonadati</taxon>
        <taxon>Bacteroidota</taxon>
        <taxon>Saprospiria</taxon>
        <taxon>Saprospirales</taxon>
        <taxon>Haliscomenobacteraceae</taxon>
        <taxon>Portibacter</taxon>
    </lineage>
</organism>
<dbReference type="EMBL" id="BSOH01000010">
    <property type="protein sequence ID" value="GLR17226.1"/>
    <property type="molecule type" value="Genomic_DNA"/>
</dbReference>
<dbReference type="InterPro" id="IPR037053">
    <property type="entry name" value="Phage_tail_collar_dom_sf"/>
</dbReference>
<evidence type="ECO:0000313" key="4">
    <source>
        <dbReference type="Proteomes" id="UP001156666"/>
    </source>
</evidence>
<feature type="signal peptide" evidence="1">
    <location>
        <begin position="1"/>
        <end position="21"/>
    </location>
</feature>
<evidence type="ECO:0000313" key="3">
    <source>
        <dbReference type="EMBL" id="GLR17226.1"/>
    </source>
</evidence>
<dbReference type="Gene3D" id="3.90.1340.10">
    <property type="entry name" value="Phage tail collar domain"/>
    <property type="match status" value="1"/>
</dbReference>
<dbReference type="InterPro" id="IPR011049">
    <property type="entry name" value="Serralysin-like_metalloprot_C"/>
</dbReference>